<evidence type="ECO:0000259" key="3">
    <source>
        <dbReference type="Pfam" id="PF03446"/>
    </source>
</evidence>
<dbReference type="EMBL" id="CABFNS010000945">
    <property type="protein sequence ID" value="VUC37332.1"/>
    <property type="molecule type" value="Genomic_DNA"/>
</dbReference>
<dbReference type="InterPro" id="IPR036291">
    <property type="entry name" value="NAD(P)-bd_dom_sf"/>
</dbReference>
<keyword evidence="6" id="KW-1185">Reference proteome</keyword>
<evidence type="ECO:0000313" key="6">
    <source>
        <dbReference type="Proteomes" id="UP000766486"/>
    </source>
</evidence>
<dbReference type="Gene3D" id="1.10.1040.10">
    <property type="entry name" value="N-(1-d-carboxylethyl)-l-norvaline Dehydrogenase, domain 2"/>
    <property type="match status" value="1"/>
</dbReference>
<dbReference type="SUPFAM" id="SSF48179">
    <property type="entry name" value="6-phosphogluconate dehydrogenase C-terminal domain-like"/>
    <property type="match status" value="1"/>
</dbReference>
<name>A0ABY6V1P6_BIOOC</name>
<keyword evidence="2" id="KW-0520">NAD</keyword>
<evidence type="ECO:0008006" key="7">
    <source>
        <dbReference type="Google" id="ProtNLM"/>
    </source>
</evidence>
<keyword evidence="1" id="KW-0560">Oxidoreductase</keyword>
<comment type="caution">
    <text evidence="5">The sequence shown here is derived from an EMBL/GenBank/DDBJ whole genome shotgun (WGS) entry which is preliminary data.</text>
</comment>
<dbReference type="PANTHER" id="PTHR22981">
    <property type="entry name" value="3-HYDROXYISOBUTYRATE DEHYDROGENASE-RELATED"/>
    <property type="match status" value="1"/>
</dbReference>
<dbReference type="PIRSF" id="PIRSF000103">
    <property type="entry name" value="HIBADH"/>
    <property type="match status" value="1"/>
</dbReference>
<dbReference type="InterPro" id="IPR029154">
    <property type="entry name" value="HIBADH-like_NADP-bd"/>
</dbReference>
<evidence type="ECO:0000313" key="5">
    <source>
        <dbReference type="EMBL" id="VUC37332.1"/>
    </source>
</evidence>
<dbReference type="SUPFAM" id="SSF51735">
    <property type="entry name" value="NAD(P)-binding Rossmann-fold domains"/>
    <property type="match status" value="1"/>
</dbReference>
<organism evidence="5 6">
    <name type="scientific">Bionectria ochroleuca</name>
    <name type="common">Gliocladium roseum</name>
    <dbReference type="NCBI Taxonomy" id="29856"/>
    <lineage>
        <taxon>Eukaryota</taxon>
        <taxon>Fungi</taxon>
        <taxon>Dikarya</taxon>
        <taxon>Ascomycota</taxon>
        <taxon>Pezizomycotina</taxon>
        <taxon>Sordariomycetes</taxon>
        <taxon>Hypocreomycetidae</taxon>
        <taxon>Hypocreales</taxon>
        <taxon>Bionectriaceae</taxon>
        <taxon>Clonostachys</taxon>
    </lineage>
</organism>
<dbReference type="Pfam" id="PF03446">
    <property type="entry name" value="NAD_binding_2"/>
    <property type="match status" value="1"/>
</dbReference>
<dbReference type="Proteomes" id="UP000766486">
    <property type="component" value="Unassembled WGS sequence"/>
</dbReference>
<evidence type="ECO:0000259" key="4">
    <source>
        <dbReference type="Pfam" id="PF14833"/>
    </source>
</evidence>
<dbReference type="Gene3D" id="3.40.50.720">
    <property type="entry name" value="NAD(P)-binding Rossmann-like Domain"/>
    <property type="match status" value="1"/>
</dbReference>
<evidence type="ECO:0000256" key="2">
    <source>
        <dbReference type="ARBA" id="ARBA00023027"/>
    </source>
</evidence>
<feature type="domain" description="3-hydroxyisobutyrate dehydrogenase-like NAD-binding" evidence="4">
    <location>
        <begin position="192"/>
        <end position="310"/>
    </location>
</feature>
<reference evidence="5 6" key="1">
    <citation type="submission" date="2019-06" db="EMBL/GenBank/DDBJ databases">
        <authorList>
            <person name="Broberg M."/>
        </authorList>
    </citation>
    <scope>NUCLEOTIDE SEQUENCE [LARGE SCALE GENOMIC DNA]</scope>
</reference>
<dbReference type="InterPro" id="IPR013328">
    <property type="entry name" value="6PGD_dom2"/>
</dbReference>
<dbReference type="Pfam" id="PF14833">
    <property type="entry name" value="NAD_binding_11"/>
    <property type="match status" value="1"/>
</dbReference>
<gene>
    <name evidence="5" type="ORF">CLO192961_LOCUS468758</name>
</gene>
<feature type="domain" description="6-phosphogluconate dehydrogenase NADP-binding" evidence="3">
    <location>
        <begin position="9"/>
        <end position="187"/>
    </location>
</feature>
<sequence length="328" mass="34806">MAAWELKRLGFIGLGTMGLPMAVNLAKKLPGVTLYAYDISREAIEQLQAGANNDRVVACEDASEVASSVVRPTPEPLLDVLITIVPEGAHVRDVYLNEATGVITASLAKKVLIDCSTIDTATSTHVAARLQERDPSVAFYDAPISGGSLGAAKGTLTFMVGSSEDSPHWPLLKHLFEQMGKSIIACGAPTMGLYAKLSNNYCSAMIALATSEAMNLGMRSGMDPRVLARIFGASTAQSTICDKWCPVPGVVPDAPSTHGYQGGFKVQLMQKDLSLALEAAQTVGAKMHLGSAGLDVYAGAARDPNCRDLDSRVVFRYIGGNEEWMKTP</sequence>
<evidence type="ECO:0000256" key="1">
    <source>
        <dbReference type="ARBA" id="ARBA00023002"/>
    </source>
</evidence>
<accession>A0ABY6V1P6</accession>
<protein>
    <recommendedName>
        <fullName evidence="7">3-hydroxyisobutyrate dehydrogenase</fullName>
    </recommendedName>
</protein>
<dbReference type="PROSITE" id="PS00895">
    <property type="entry name" value="3_HYDROXYISOBUT_DH"/>
    <property type="match status" value="1"/>
</dbReference>
<dbReference type="InterPro" id="IPR006115">
    <property type="entry name" value="6PGDH_NADP-bd"/>
</dbReference>
<proteinExistence type="predicted"/>
<dbReference type="PANTHER" id="PTHR22981:SF81">
    <property type="entry name" value="DEHYDROGENASE, PUTATIVE-RELATED"/>
    <property type="match status" value="1"/>
</dbReference>
<dbReference type="InterPro" id="IPR008927">
    <property type="entry name" value="6-PGluconate_DH-like_C_sf"/>
</dbReference>
<dbReference type="InterPro" id="IPR002204">
    <property type="entry name" value="3-OH-isobutyrate_DH-rel_CS"/>
</dbReference>
<dbReference type="InterPro" id="IPR015815">
    <property type="entry name" value="HIBADH-related"/>
</dbReference>